<feature type="signal peptide" evidence="1">
    <location>
        <begin position="1"/>
        <end position="20"/>
    </location>
</feature>
<evidence type="ECO:0008006" key="4">
    <source>
        <dbReference type="Google" id="ProtNLM"/>
    </source>
</evidence>
<protein>
    <recommendedName>
        <fullName evidence="4">Elastin</fullName>
    </recommendedName>
</protein>
<dbReference type="AlphaFoldDB" id="A0AAN8X377"/>
<evidence type="ECO:0000313" key="2">
    <source>
        <dbReference type="EMBL" id="KAK7075707.1"/>
    </source>
</evidence>
<organism evidence="2 3">
    <name type="scientific">Halocaridina rubra</name>
    <name type="common">Hawaiian red shrimp</name>
    <dbReference type="NCBI Taxonomy" id="373956"/>
    <lineage>
        <taxon>Eukaryota</taxon>
        <taxon>Metazoa</taxon>
        <taxon>Ecdysozoa</taxon>
        <taxon>Arthropoda</taxon>
        <taxon>Crustacea</taxon>
        <taxon>Multicrustacea</taxon>
        <taxon>Malacostraca</taxon>
        <taxon>Eumalacostraca</taxon>
        <taxon>Eucarida</taxon>
        <taxon>Decapoda</taxon>
        <taxon>Pleocyemata</taxon>
        <taxon>Caridea</taxon>
        <taxon>Atyoidea</taxon>
        <taxon>Atyidae</taxon>
        <taxon>Halocaridina</taxon>
    </lineage>
</organism>
<dbReference type="EMBL" id="JAXCGZ010010229">
    <property type="protein sequence ID" value="KAK7075707.1"/>
    <property type="molecule type" value="Genomic_DNA"/>
</dbReference>
<sequence length="123" mass="11485">MKGYTLICVTAMVYVATVVAVPAAPPPPPGAGAPLGPMSPGFGASFAGPFSMYMMPPAGIPGVPGGIPGVVGGMTLPGLGGGIPGVVGGAPLVAPSMPPAVATLVKKKMTLGAPGAAPAAPAS</sequence>
<reference evidence="2 3" key="1">
    <citation type="submission" date="2023-11" db="EMBL/GenBank/DDBJ databases">
        <title>Halocaridina rubra genome assembly.</title>
        <authorList>
            <person name="Smith C."/>
        </authorList>
    </citation>
    <scope>NUCLEOTIDE SEQUENCE [LARGE SCALE GENOMIC DNA]</scope>
    <source>
        <strain evidence="2">EP-1</strain>
        <tissue evidence="2">Whole</tissue>
    </source>
</reference>
<name>A0AAN8X377_HALRR</name>
<comment type="caution">
    <text evidence="2">The sequence shown here is derived from an EMBL/GenBank/DDBJ whole genome shotgun (WGS) entry which is preliminary data.</text>
</comment>
<evidence type="ECO:0000256" key="1">
    <source>
        <dbReference type="SAM" id="SignalP"/>
    </source>
</evidence>
<dbReference type="Proteomes" id="UP001381693">
    <property type="component" value="Unassembled WGS sequence"/>
</dbReference>
<proteinExistence type="predicted"/>
<feature type="chain" id="PRO_5043036009" description="Elastin" evidence="1">
    <location>
        <begin position="21"/>
        <end position="123"/>
    </location>
</feature>
<keyword evidence="1" id="KW-0732">Signal</keyword>
<keyword evidence="3" id="KW-1185">Reference proteome</keyword>
<evidence type="ECO:0000313" key="3">
    <source>
        <dbReference type="Proteomes" id="UP001381693"/>
    </source>
</evidence>
<accession>A0AAN8X377</accession>
<gene>
    <name evidence="2" type="ORF">SK128_004004</name>
</gene>